<comment type="caution">
    <text evidence="3">The sequence shown here is derived from an EMBL/GenBank/DDBJ whole genome shotgun (WGS) entry which is preliminary data.</text>
</comment>
<keyword evidence="4" id="KW-1185">Reference proteome</keyword>
<evidence type="ECO:0000256" key="1">
    <source>
        <dbReference type="SAM" id="MobiDB-lite"/>
    </source>
</evidence>
<dbReference type="RefSeq" id="WP_258342113.1">
    <property type="nucleotide sequence ID" value="NZ_BAAAYK010000038.1"/>
</dbReference>
<dbReference type="InterPro" id="IPR040891">
    <property type="entry name" value="HEPN_SAV_6107"/>
</dbReference>
<sequence length="178" mass="19262">MSQHLPTSRYRRGPLPIPAQRRPADAPLRRRCEPNPARRGDRRKDGDDWLPVTAPPAPAGARSLLAQAKGCLLDAQDSTKAAERYVFAHLAALRAATAVVLARSWRHRARLSGSVWLQLTEVAPELREWAAHFTAGSLRRAAAEAGSPGISPGEAEICLRHATEFVGVVERGVSGAAR</sequence>
<dbReference type="Proteomes" id="UP001500483">
    <property type="component" value="Unassembled WGS sequence"/>
</dbReference>
<gene>
    <name evidence="3" type="ORF">GCM10020366_45570</name>
</gene>
<evidence type="ECO:0000313" key="3">
    <source>
        <dbReference type="EMBL" id="GAA3361479.1"/>
    </source>
</evidence>
<protein>
    <recommendedName>
        <fullName evidence="2">SAV-6107-like HEPN domain-containing protein</fullName>
    </recommendedName>
</protein>
<evidence type="ECO:0000259" key="2">
    <source>
        <dbReference type="Pfam" id="PF18726"/>
    </source>
</evidence>
<reference evidence="4" key="1">
    <citation type="journal article" date="2019" name="Int. J. Syst. Evol. Microbiol.">
        <title>The Global Catalogue of Microorganisms (GCM) 10K type strain sequencing project: providing services to taxonomists for standard genome sequencing and annotation.</title>
        <authorList>
            <consortium name="The Broad Institute Genomics Platform"/>
            <consortium name="The Broad Institute Genome Sequencing Center for Infectious Disease"/>
            <person name="Wu L."/>
            <person name="Ma J."/>
        </authorList>
    </citation>
    <scope>NUCLEOTIDE SEQUENCE [LARGE SCALE GENOMIC DNA]</scope>
    <source>
        <strain evidence="4">JCM 9687</strain>
    </source>
</reference>
<organism evidence="3 4">
    <name type="scientific">Saccharopolyspora gregorii</name>
    <dbReference type="NCBI Taxonomy" id="33914"/>
    <lineage>
        <taxon>Bacteria</taxon>
        <taxon>Bacillati</taxon>
        <taxon>Actinomycetota</taxon>
        <taxon>Actinomycetes</taxon>
        <taxon>Pseudonocardiales</taxon>
        <taxon>Pseudonocardiaceae</taxon>
        <taxon>Saccharopolyspora</taxon>
    </lineage>
</organism>
<proteinExistence type="predicted"/>
<dbReference type="Pfam" id="PF18726">
    <property type="entry name" value="HEPN_SAV_6107"/>
    <property type="match status" value="1"/>
</dbReference>
<dbReference type="EMBL" id="BAAAYK010000038">
    <property type="protein sequence ID" value="GAA3361479.1"/>
    <property type="molecule type" value="Genomic_DNA"/>
</dbReference>
<accession>A0ABP6RVB9</accession>
<feature type="domain" description="SAV-6107-like HEPN" evidence="2">
    <location>
        <begin position="75"/>
        <end position="170"/>
    </location>
</feature>
<evidence type="ECO:0000313" key="4">
    <source>
        <dbReference type="Proteomes" id="UP001500483"/>
    </source>
</evidence>
<feature type="compositionally biased region" description="Basic and acidic residues" evidence="1">
    <location>
        <begin position="22"/>
        <end position="47"/>
    </location>
</feature>
<name>A0ABP6RVB9_9PSEU</name>
<feature type="region of interest" description="Disordered" evidence="1">
    <location>
        <begin position="1"/>
        <end position="55"/>
    </location>
</feature>